<accession>A0A6H2A1N8</accession>
<evidence type="ECO:0000313" key="2">
    <source>
        <dbReference type="EMBL" id="QJH95822.1"/>
    </source>
</evidence>
<sequence length="56" mass="6762">MRTIIEIEEKIKKLRRSLKSYSGDDEFASERIGWLDALLWILEKQPETIYPYEEET</sequence>
<dbReference type="EMBL" id="MT144416">
    <property type="protein sequence ID" value="QJA53360.1"/>
    <property type="molecule type" value="Genomic_DNA"/>
</dbReference>
<reference evidence="1" key="1">
    <citation type="submission" date="2020-03" db="EMBL/GenBank/DDBJ databases">
        <title>The deep terrestrial virosphere.</title>
        <authorList>
            <person name="Holmfeldt K."/>
            <person name="Nilsson E."/>
            <person name="Simone D."/>
            <person name="Lopez-Fernandez M."/>
            <person name="Wu X."/>
            <person name="de Brujin I."/>
            <person name="Lundin D."/>
            <person name="Andersson A."/>
            <person name="Bertilsson S."/>
            <person name="Dopson M."/>
        </authorList>
    </citation>
    <scope>NUCLEOTIDE SEQUENCE</scope>
    <source>
        <strain evidence="1">TM448A03460</strain>
        <strain evidence="2">TM448B00540</strain>
    </source>
</reference>
<protein>
    <submittedName>
        <fullName evidence="1">Uncharacterized protein</fullName>
    </submittedName>
</protein>
<proteinExistence type="predicted"/>
<dbReference type="AlphaFoldDB" id="A0A6H2A1N8"/>
<evidence type="ECO:0000313" key="1">
    <source>
        <dbReference type="EMBL" id="QJA53360.1"/>
    </source>
</evidence>
<name>A0A6H2A1N8_9ZZZZ</name>
<gene>
    <name evidence="1" type="ORF">TM448A03460_0004</name>
    <name evidence="2" type="ORF">TM448B00540_0012</name>
</gene>
<organism evidence="1">
    <name type="scientific">viral metagenome</name>
    <dbReference type="NCBI Taxonomy" id="1070528"/>
    <lineage>
        <taxon>unclassified sequences</taxon>
        <taxon>metagenomes</taxon>
        <taxon>organismal metagenomes</taxon>
    </lineage>
</organism>
<dbReference type="EMBL" id="MT144630">
    <property type="protein sequence ID" value="QJH95822.1"/>
    <property type="molecule type" value="Genomic_DNA"/>
</dbReference>